<evidence type="ECO:0000313" key="2">
    <source>
        <dbReference type="Proteomes" id="UP000248329"/>
    </source>
</evidence>
<gene>
    <name evidence="1" type="ORF">C4B59_07985</name>
</gene>
<comment type="caution">
    <text evidence="1">The sequence shown here is derived from an EMBL/GenBank/DDBJ whole genome shotgun (WGS) entry which is preliminary data.</text>
</comment>
<protein>
    <submittedName>
        <fullName evidence="1">Uncharacterized protein</fullName>
    </submittedName>
</protein>
<organism evidence="1 2">
    <name type="scientific">Candidatus Methanogaster sp</name>
    <dbReference type="NCBI Taxonomy" id="3386292"/>
    <lineage>
        <taxon>Archaea</taxon>
        <taxon>Methanobacteriati</taxon>
        <taxon>Methanobacteriota</taxon>
        <taxon>Stenosarchaea group</taxon>
        <taxon>Methanomicrobia</taxon>
        <taxon>Methanosarcinales</taxon>
        <taxon>ANME-2 cluster</taxon>
        <taxon>Candidatus Methanogasteraceae</taxon>
        <taxon>Candidatus Methanogaster</taxon>
    </lineage>
</organism>
<proteinExistence type="predicted"/>
<sequence>MNIKKLIGASMITLLVVAISVGMAAAYTIDGDLSDWGVDVDDGADWSLDATWLPNDGVRFQVEDNVDPKRDAEPLRWKNGIAAYATGVHITGVGSNYLDYDEARVTGPVHTGWAFPTGGTGESAEAYDQEAIYIDEDADNLYFAIVLSCDANSYSGDLGLDITSASGGRYIYEYGVVLHDNADTYTASDRDIMNVSEWSECTTIVESSPARIVSGDTVGTATVAYVKNGPDPEPFAGYPATYIIEGKIPKSAIGAPASVSLGQYHYTVLCGNDEIPIPEFGLLAIPVLALIGLVFIMRRRKE</sequence>
<name>A0AC61L361_9EURY</name>
<evidence type="ECO:0000313" key="1">
    <source>
        <dbReference type="EMBL" id="PXF60755.1"/>
    </source>
</evidence>
<dbReference type="Proteomes" id="UP000248329">
    <property type="component" value="Unassembled WGS sequence"/>
</dbReference>
<accession>A0AC61L361</accession>
<reference evidence="1" key="1">
    <citation type="submission" date="2018-01" db="EMBL/GenBank/DDBJ databases">
        <authorList>
            <person name="Krukenberg V."/>
        </authorList>
    </citation>
    <scope>NUCLEOTIDE SEQUENCE</scope>
    <source>
        <strain evidence="1">E20ANME2</strain>
    </source>
</reference>
<dbReference type="EMBL" id="PQXF01000012">
    <property type="protein sequence ID" value="PXF60755.1"/>
    <property type="molecule type" value="Genomic_DNA"/>
</dbReference>